<evidence type="ECO:0000259" key="8">
    <source>
        <dbReference type="PROSITE" id="PS51910"/>
    </source>
</evidence>
<dbReference type="SUPFAM" id="SSF54556">
    <property type="entry name" value="Chitinase insertion domain"/>
    <property type="match status" value="1"/>
</dbReference>
<dbReference type="SMART" id="SM00089">
    <property type="entry name" value="PKD"/>
    <property type="match status" value="1"/>
</dbReference>
<accession>A0A4D6GVM7</accession>
<dbReference type="PROSITE" id="PS01095">
    <property type="entry name" value="GH18_1"/>
    <property type="match status" value="1"/>
</dbReference>
<dbReference type="EC" id="3.2.1.14" evidence="9"/>
<dbReference type="InterPro" id="IPR017853">
    <property type="entry name" value="GH"/>
</dbReference>
<evidence type="ECO:0000313" key="12">
    <source>
        <dbReference type="Proteomes" id="UP000323075"/>
    </source>
</evidence>
<evidence type="ECO:0000256" key="5">
    <source>
        <dbReference type="ARBA" id="ARBA00023295"/>
    </source>
</evidence>
<dbReference type="Pfam" id="PF02839">
    <property type="entry name" value="CBM_5_12"/>
    <property type="match status" value="1"/>
</dbReference>
<dbReference type="SMR" id="A0A4D6GVM7"/>
<evidence type="ECO:0000256" key="2">
    <source>
        <dbReference type="ARBA" id="ARBA00022801"/>
    </source>
</evidence>
<dbReference type="PROSITE" id="PS51318">
    <property type="entry name" value="TAT"/>
    <property type="match status" value="1"/>
</dbReference>
<keyword evidence="3" id="KW-0146">Chitin degradation</keyword>
<evidence type="ECO:0000256" key="6">
    <source>
        <dbReference type="SAM" id="MobiDB-lite"/>
    </source>
</evidence>
<dbReference type="InterPro" id="IPR003610">
    <property type="entry name" value="CBM5/12"/>
</dbReference>
<dbReference type="Gene3D" id="3.20.20.80">
    <property type="entry name" value="Glycosidases"/>
    <property type="match status" value="1"/>
</dbReference>
<dbReference type="InterPro" id="IPR036573">
    <property type="entry name" value="CBM_sf_5/12"/>
</dbReference>
<evidence type="ECO:0000256" key="3">
    <source>
        <dbReference type="ARBA" id="ARBA00023024"/>
    </source>
</evidence>
<feature type="domain" description="PKD" evidence="7">
    <location>
        <begin position="86"/>
        <end position="171"/>
    </location>
</feature>
<gene>
    <name evidence="9" type="primary">chiA2</name>
    <name evidence="10" type="ORF">APQ99_01030</name>
    <name evidence="9" type="ORF">HBSAL_04170</name>
</gene>
<dbReference type="InterPro" id="IPR022409">
    <property type="entry name" value="PKD/Chitinase_dom"/>
</dbReference>
<keyword evidence="2 9" id="KW-0378">Hydrolase</keyword>
<dbReference type="RefSeq" id="WP_136361677.1">
    <property type="nucleotide sequence ID" value="NZ_VRYN01000002.1"/>
</dbReference>
<keyword evidence="3" id="KW-0624">Polysaccharide degradation</keyword>
<reference evidence="9" key="3">
    <citation type="journal article" name="MicrobiologyOpen">
        <title>Whole-genome comparison between the type strain of Halobacterium salinarum (DSM 3754(T)) and the laboratory strains R1 and NRC-1.</title>
        <authorList>
            <person name="Pfeiffer F."/>
            <person name="Losensky G."/>
            <person name="Marchfelder A."/>
            <person name="Habermann B."/>
            <person name="Dyall-Smith M."/>
        </authorList>
    </citation>
    <scope>NUCLEOTIDE SEQUENCE</scope>
    <source>
        <strain evidence="9">91-R6</strain>
    </source>
</reference>
<dbReference type="AlphaFoldDB" id="A0A4D6GVM7"/>
<dbReference type="Proteomes" id="UP000296216">
    <property type="component" value="Chromosome"/>
</dbReference>
<dbReference type="Gene3D" id="2.60.40.10">
    <property type="entry name" value="Immunoglobulins"/>
    <property type="match status" value="1"/>
</dbReference>
<dbReference type="Gene3D" id="3.10.50.10">
    <property type="match status" value="1"/>
</dbReference>
<dbReference type="GeneID" id="39854704"/>
<evidence type="ECO:0000313" key="9">
    <source>
        <dbReference type="EMBL" id="QCC44558.1"/>
    </source>
</evidence>
<dbReference type="SUPFAM" id="SSF51055">
    <property type="entry name" value="Carbohydrate binding domain"/>
    <property type="match status" value="1"/>
</dbReference>
<dbReference type="GO" id="GO:0008061">
    <property type="term" value="F:chitin binding"/>
    <property type="evidence" value="ECO:0007669"/>
    <property type="project" value="InterPro"/>
</dbReference>
<dbReference type="InterPro" id="IPR000601">
    <property type="entry name" value="PKD_dom"/>
</dbReference>
<dbReference type="Proteomes" id="UP000323075">
    <property type="component" value="Unassembled WGS sequence"/>
</dbReference>
<dbReference type="GO" id="GO:0005576">
    <property type="term" value="C:extracellular region"/>
    <property type="evidence" value="ECO:0007669"/>
    <property type="project" value="InterPro"/>
</dbReference>
<dbReference type="InterPro" id="IPR035986">
    <property type="entry name" value="PKD_dom_sf"/>
</dbReference>
<dbReference type="CDD" id="cd06548">
    <property type="entry name" value="GH18_chitinase"/>
    <property type="match status" value="1"/>
</dbReference>
<comment type="similarity">
    <text evidence="1">Belongs to the glycosyl hydrolase 18 family. Chitinase class II subfamily.</text>
</comment>
<dbReference type="SMART" id="SM00636">
    <property type="entry name" value="Glyco_18"/>
    <property type="match status" value="1"/>
</dbReference>
<dbReference type="GO" id="GO:0030246">
    <property type="term" value="F:carbohydrate binding"/>
    <property type="evidence" value="ECO:0007669"/>
    <property type="project" value="InterPro"/>
</dbReference>
<dbReference type="GO" id="GO:0008843">
    <property type="term" value="F:endochitinase activity"/>
    <property type="evidence" value="ECO:0007669"/>
    <property type="project" value="UniProtKB-EC"/>
</dbReference>
<keyword evidence="5 9" id="KW-0326">Glycosidase</keyword>
<dbReference type="PANTHER" id="PTHR11177:SF317">
    <property type="entry name" value="CHITINASE 12-RELATED"/>
    <property type="match status" value="1"/>
</dbReference>
<proteinExistence type="inferred from homology"/>
<dbReference type="InterPro" id="IPR006311">
    <property type="entry name" value="TAT_signal"/>
</dbReference>
<dbReference type="EMBL" id="VRYN01000002">
    <property type="protein sequence ID" value="TYO76395.1"/>
    <property type="molecule type" value="Genomic_DNA"/>
</dbReference>
<dbReference type="Pfam" id="PF18911">
    <property type="entry name" value="PKD_4"/>
    <property type="match status" value="1"/>
</dbReference>
<protein>
    <submittedName>
        <fullName evidence="9 10">Chitinase</fullName>
        <ecNumber evidence="9">3.2.1.14</ecNumber>
    </submittedName>
</protein>
<dbReference type="CDD" id="cd12215">
    <property type="entry name" value="ChiC_BD"/>
    <property type="match status" value="1"/>
</dbReference>
<dbReference type="InterPro" id="IPR029070">
    <property type="entry name" value="Chitinase_insertion_sf"/>
</dbReference>
<dbReference type="EMBL" id="CP038631">
    <property type="protein sequence ID" value="QCC44558.1"/>
    <property type="molecule type" value="Genomic_DNA"/>
</dbReference>
<dbReference type="CDD" id="cd00146">
    <property type="entry name" value="PKD"/>
    <property type="match status" value="1"/>
</dbReference>
<dbReference type="InterPro" id="IPR001223">
    <property type="entry name" value="Glyco_hydro18_cat"/>
</dbReference>
<feature type="region of interest" description="Disordered" evidence="6">
    <location>
        <begin position="63"/>
        <end position="86"/>
    </location>
</feature>
<dbReference type="Pfam" id="PF00704">
    <property type="entry name" value="Glyco_hydro_18"/>
    <property type="match status" value="1"/>
</dbReference>
<dbReference type="GO" id="GO:0006032">
    <property type="term" value="P:chitin catabolic process"/>
    <property type="evidence" value="ECO:0007669"/>
    <property type="project" value="UniProtKB-KW"/>
</dbReference>
<dbReference type="SUPFAM" id="SSF51445">
    <property type="entry name" value="(Trans)glycosidases"/>
    <property type="match status" value="1"/>
</dbReference>
<dbReference type="GO" id="GO:0005975">
    <property type="term" value="P:carbohydrate metabolic process"/>
    <property type="evidence" value="ECO:0007669"/>
    <property type="project" value="InterPro"/>
</dbReference>
<organism evidence="9 11">
    <name type="scientific">Halobacterium salinarum (strain ATCC 33171 / DSM 3754 / JCM 8978 / NBRC 102687 / NCIMB 764 / 91-R6)</name>
    <dbReference type="NCBI Taxonomy" id="2597657"/>
    <lineage>
        <taxon>Archaea</taxon>
        <taxon>Methanobacteriati</taxon>
        <taxon>Methanobacteriota</taxon>
        <taxon>Stenosarchaea group</taxon>
        <taxon>Halobacteria</taxon>
        <taxon>Halobacteriales</taxon>
        <taxon>Halobacteriaceae</taxon>
        <taxon>Halobacterium</taxon>
    </lineage>
</organism>
<dbReference type="InterPro" id="IPR001579">
    <property type="entry name" value="Glyco_hydro_18_chit_AS"/>
</dbReference>
<evidence type="ECO:0000256" key="1">
    <source>
        <dbReference type="ARBA" id="ARBA00009121"/>
    </source>
</evidence>
<dbReference type="InterPro" id="IPR050314">
    <property type="entry name" value="Glycosyl_Hydrlase_18"/>
</dbReference>
<evidence type="ECO:0000259" key="7">
    <source>
        <dbReference type="PROSITE" id="PS50093"/>
    </source>
</evidence>
<dbReference type="PROSITE" id="PS50093">
    <property type="entry name" value="PKD"/>
    <property type="match status" value="1"/>
</dbReference>
<dbReference type="SMART" id="SM00495">
    <property type="entry name" value="ChtBD3"/>
    <property type="match status" value="1"/>
</dbReference>
<dbReference type="InterPro" id="IPR013783">
    <property type="entry name" value="Ig-like_fold"/>
</dbReference>
<name>A0A4D6GVM7_HALS9</name>
<dbReference type="SUPFAM" id="SSF49299">
    <property type="entry name" value="PKD domain"/>
    <property type="match status" value="1"/>
</dbReference>
<keyword evidence="4" id="KW-0119">Carbohydrate metabolism</keyword>
<sequence length="572" mass="62300">MPHDRRSYLRTSSAVIASLLAASTPTSAADTPPEWDPDTVYTDGDKATFDGYVWEAKWWTKGDKPGADEWGPWTQRRPVDGSPGGPTAAFTVTDTTVEPGTAVTVDASDTTGSVDSYEWAFGDGTTAAGVTASHTYDAAGEYTIELTVTTGDGTTDTATQQITATTSPGDDEFKVVGYYPSWKGTDDYDFYPADVPFDQVTDVLYAFLDVQPDGTVVLPDSDVDHESLLASFASLKQDRAADTRLKLSIGGWGLSPGFEDAAADQASRERFATTAVDLMRTYDFDGIDVDWEHPGPRRGKCECGSAQGPANHVALLETVRDRLNDAEVEDGRTYDLSVANGGSDWNAALINHREVAAVVDDIYMMAYDFTGVWHGTAGLNAPIYGTPPDYPPSGDAQQYTLETTLTIWKEQGYWVDWMEWEDHGDPVDDPGTLVLGMPFYGRGCNVENGIWDTFSLSEWQQGDPKYQNDVIPPGTWNDLRGPDDANTGAFDYGDLAANYEGADAWTKQRNEQGGVPYLWNDSEGVFISYDDPTSIAAKVELAVAEDLGGVMIWELSQDYDGTLLETINQHTP</sequence>
<reference evidence="9 11" key="1">
    <citation type="journal article" date="2019" name="Microbiol. Resour. Announc.">
        <title>The Genome Sequence of the Halobacterium salinarum Type Strain Is Closely Related to That of Laboratory Strains NRC-1 and R1.</title>
        <authorList>
            <person name="Pfeiffer F."/>
            <person name="Marchfelder A."/>
            <person name="Habermann B."/>
            <person name="Dyall-Smith M.L."/>
        </authorList>
    </citation>
    <scope>NUCLEOTIDE SEQUENCE [LARGE SCALE GENOMIC DNA]</scope>
    <source>
        <strain evidence="9">91-R6</strain>
        <strain evidence="11">ATCC 33171 / DSM 3754 / JCM 8978 / NBRC 102687 / NCIMB 764 / 91-R6</strain>
    </source>
</reference>
<dbReference type="PROSITE" id="PS51910">
    <property type="entry name" value="GH18_2"/>
    <property type="match status" value="1"/>
</dbReference>
<feature type="domain" description="GH18" evidence="8">
    <location>
        <begin position="173"/>
        <end position="572"/>
    </location>
</feature>
<dbReference type="InterPro" id="IPR011583">
    <property type="entry name" value="Chitinase_II/V-like_cat"/>
</dbReference>
<evidence type="ECO:0000256" key="4">
    <source>
        <dbReference type="ARBA" id="ARBA00023277"/>
    </source>
</evidence>
<reference evidence="10 12" key="2">
    <citation type="submission" date="2019-07" db="EMBL/GenBank/DDBJ databases">
        <title>Genomic Encyclopedia of Archaeal and Bacterial Type Strains, Phase II (KMG-II): from individual species to whole genera.</title>
        <authorList>
            <person name="Goeker M."/>
        </authorList>
    </citation>
    <scope>NUCLEOTIDE SEQUENCE [LARGE SCALE GENOMIC DNA]</scope>
    <source>
        <strain evidence="10 12">DSM 3754</strain>
    </source>
</reference>
<dbReference type="PANTHER" id="PTHR11177">
    <property type="entry name" value="CHITINASE"/>
    <property type="match status" value="1"/>
</dbReference>
<evidence type="ECO:0000313" key="10">
    <source>
        <dbReference type="EMBL" id="TYO76395.1"/>
    </source>
</evidence>
<dbReference type="Gene3D" id="2.10.10.20">
    <property type="entry name" value="Carbohydrate-binding module superfamily 5/12"/>
    <property type="match status" value="1"/>
</dbReference>
<evidence type="ECO:0000313" key="11">
    <source>
        <dbReference type="Proteomes" id="UP000296216"/>
    </source>
</evidence>